<evidence type="ECO:0000259" key="7">
    <source>
        <dbReference type="Pfam" id="PF08245"/>
    </source>
</evidence>
<dbReference type="Pfam" id="PF08245">
    <property type="entry name" value="Mur_ligase_M"/>
    <property type="match status" value="1"/>
</dbReference>
<dbReference type="PANTHER" id="PTHR11136:SF0">
    <property type="entry name" value="DIHYDROFOLATE SYNTHETASE-RELATED"/>
    <property type="match status" value="1"/>
</dbReference>
<dbReference type="EC" id="6.3.2.12" evidence="8"/>
<dbReference type="GO" id="GO:0046872">
    <property type="term" value="F:metal ion binding"/>
    <property type="evidence" value="ECO:0007669"/>
    <property type="project" value="UniProtKB-KW"/>
</dbReference>
<dbReference type="NCBIfam" id="TIGR01499">
    <property type="entry name" value="folC"/>
    <property type="match status" value="1"/>
</dbReference>
<evidence type="ECO:0000256" key="6">
    <source>
        <dbReference type="ARBA" id="ARBA00022842"/>
    </source>
</evidence>
<dbReference type="GO" id="GO:0046654">
    <property type="term" value="P:tetrahydrofolate biosynthetic process"/>
    <property type="evidence" value="ECO:0007669"/>
    <property type="project" value="UniProtKB-UniPathway"/>
</dbReference>
<proteinExistence type="inferred from homology"/>
<evidence type="ECO:0000313" key="8">
    <source>
        <dbReference type="EMBL" id="CAA6813363.1"/>
    </source>
</evidence>
<dbReference type="GO" id="GO:0008841">
    <property type="term" value="F:dihydrofolate synthase activity"/>
    <property type="evidence" value="ECO:0007669"/>
    <property type="project" value="UniProtKB-EC"/>
</dbReference>
<evidence type="ECO:0000256" key="4">
    <source>
        <dbReference type="ARBA" id="ARBA00022741"/>
    </source>
</evidence>
<dbReference type="GO" id="GO:0004326">
    <property type="term" value="F:tetrahydrofolylpolyglutamate synthase activity"/>
    <property type="evidence" value="ECO:0007669"/>
    <property type="project" value="UniProtKB-EC"/>
</dbReference>
<dbReference type="Gene3D" id="3.90.190.20">
    <property type="entry name" value="Mur ligase, C-terminal domain"/>
    <property type="match status" value="1"/>
</dbReference>
<dbReference type="EC" id="6.3.2.17" evidence="8"/>
<evidence type="ECO:0000256" key="2">
    <source>
        <dbReference type="ARBA" id="ARBA00022598"/>
    </source>
</evidence>
<dbReference type="GO" id="GO:0005737">
    <property type="term" value="C:cytoplasm"/>
    <property type="evidence" value="ECO:0007669"/>
    <property type="project" value="TreeGrafter"/>
</dbReference>
<dbReference type="PANTHER" id="PTHR11136">
    <property type="entry name" value="FOLYLPOLYGLUTAMATE SYNTHASE-RELATED"/>
    <property type="match status" value="1"/>
</dbReference>
<keyword evidence="2 8" id="KW-0436">Ligase</keyword>
<gene>
    <name evidence="8" type="ORF">HELGO_WM22752</name>
</gene>
<dbReference type="SUPFAM" id="SSF53623">
    <property type="entry name" value="MurD-like peptide ligases, catalytic domain"/>
    <property type="match status" value="1"/>
</dbReference>
<dbReference type="UniPathway" id="UPA00077">
    <property type="reaction ID" value="UER00157"/>
</dbReference>
<keyword evidence="4" id="KW-0547">Nucleotide-binding</keyword>
<evidence type="ECO:0000256" key="5">
    <source>
        <dbReference type="ARBA" id="ARBA00022840"/>
    </source>
</evidence>
<keyword evidence="6" id="KW-0460">Magnesium</keyword>
<keyword evidence="3" id="KW-0479">Metal-binding</keyword>
<dbReference type="AlphaFoldDB" id="A0A6S6T3P4"/>
<dbReference type="Gene3D" id="3.40.1190.10">
    <property type="entry name" value="Mur-like, catalytic domain"/>
    <property type="match status" value="1"/>
</dbReference>
<evidence type="ECO:0000256" key="3">
    <source>
        <dbReference type="ARBA" id="ARBA00022723"/>
    </source>
</evidence>
<sequence>MSFKEVLESKNLDYTATNIDYQRFPSIYASLKDNLQNSAKKIQLIGTNGKGSTGRFVALLLRKEGFNVAHFTSPHISDIRERFWYNGNLISTDLLDSANQELCELIHPDKLSYFEYCFLIFLLAFRDCDYMVIEAGLGGEYDATSTLTYDIQLITKIGLDHQSFLGNTVKKIATTKLKAIDKKAIIGIQDKEEVEIVAKSLNKDISYLDTNINIINKKYNIDEFVEANSLAKYFKENIALALACIEYLDITTTLEDIKFDLQARLQKISDNLYIDVGHNVSAANEILKHFKNKKINLIYNTYKDKEYENILAILKPIIKKVYLFEITHPRIEKPQNLIQAFKNVGLDYAVFDRILDEEKYLVFGSFTLIEKFLKHRKIIEA</sequence>
<dbReference type="EMBL" id="CACVAW010000054">
    <property type="protein sequence ID" value="CAA6813363.1"/>
    <property type="molecule type" value="Genomic_DNA"/>
</dbReference>
<keyword evidence="5" id="KW-0067">ATP-binding</keyword>
<reference evidence="8" key="1">
    <citation type="submission" date="2020-01" db="EMBL/GenBank/DDBJ databases">
        <authorList>
            <person name="Meier V. D."/>
            <person name="Meier V D."/>
        </authorList>
    </citation>
    <scope>NUCLEOTIDE SEQUENCE</scope>
    <source>
        <strain evidence="8">HLG_WM_MAG_12</strain>
    </source>
</reference>
<dbReference type="InterPro" id="IPR036615">
    <property type="entry name" value="Mur_ligase_C_dom_sf"/>
</dbReference>
<evidence type="ECO:0000256" key="1">
    <source>
        <dbReference type="ARBA" id="ARBA00008276"/>
    </source>
</evidence>
<comment type="similarity">
    <text evidence="1">Belongs to the folylpolyglutamate synthase family.</text>
</comment>
<organism evidence="8">
    <name type="scientific">uncultured Campylobacterales bacterium</name>
    <dbReference type="NCBI Taxonomy" id="352960"/>
    <lineage>
        <taxon>Bacteria</taxon>
        <taxon>Pseudomonadati</taxon>
        <taxon>Campylobacterota</taxon>
        <taxon>Epsilonproteobacteria</taxon>
        <taxon>Campylobacterales</taxon>
        <taxon>environmental samples</taxon>
    </lineage>
</organism>
<accession>A0A6S6T3P4</accession>
<protein>
    <submittedName>
        <fullName evidence="8">Dihydrofolate synthase )</fullName>
        <ecNumber evidence="8">6.3.2.12</ecNumber>
        <ecNumber evidence="8">6.3.2.17</ecNumber>
    </submittedName>
</protein>
<feature type="domain" description="Mur ligase central" evidence="7">
    <location>
        <begin position="46"/>
        <end position="213"/>
    </location>
</feature>
<dbReference type="InterPro" id="IPR013221">
    <property type="entry name" value="Mur_ligase_cen"/>
</dbReference>
<dbReference type="InterPro" id="IPR001645">
    <property type="entry name" value="Folylpolyglutamate_synth"/>
</dbReference>
<dbReference type="InterPro" id="IPR036565">
    <property type="entry name" value="Mur-like_cat_sf"/>
</dbReference>
<dbReference type="SUPFAM" id="SSF53244">
    <property type="entry name" value="MurD-like peptide ligases, peptide-binding domain"/>
    <property type="match status" value="1"/>
</dbReference>
<name>A0A6S6T3P4_9BACT</name>
<dbReference type="GO" id="GO:0005524">
    <property type="term" value="F:ATP binding"/>
    <property type="evidence" value="ECO:0007669"/>
    <property type="project" value="UniProtKB-KW"/>
</dbReference>